<feature type="compositionally biased region" description="Low complexity" evidence="1">
    <location>
        <begin position="901"/>
        <end position="934"/>
    </location>
</feature>
<feature type="signal peptide" evidence="3">
    <location>
        <begin position="1"/>
        <end position="28"/>
    </location>
</feature>
<feature type="chain" id="PRO_5040232678" evidence="3">
    <location>
        <begin position="29"/>
        <end position="1069"/>
    </location>
</feature>
<evidence type="ECO:0000256" key="2">
    <source>
        <dbReference type="SAM" id="Phobius"/>
    </source>
</evidence>
<feature type="region of interest" description="Disordered" evidence="1">
    <location>
        <begin position="764"/>
        <end position="832"/>
    </location>
</feature>
<feature type="compositionally biased region" description="Polar residues" evidence="1">
    <location>
        <begin position="87"/>
        <end position="101"/>
    </location>
</feature>
<keyword evidence="3" id="KW-0732">Signal</keyword>
<feature type="compositionally biased region" description="Low complexity" evidence="1">
    <location>
        <begin position="65"/>
        <end position="86"/>
    </location>
</feature>
<sequence>MKLLLTTPLRNLQCLVWALLVLAVLVHSAPQAPSSGAPATTAAASSTDPSQTATALSTGSTPVQTNTASAATSPASTSNVATPSAPNNSGSTAGAQNSQSPVVTVVVTKETSTTVVAKTASTITTIDQSPTVTTTSVNNPTCFPDAQIPGKLVCADPTLYCDNTSGLCVAKQENNLPCSDESQCKSGACLNSVCADNTNNTNPNALNGNDNSGNPGVKVGIVAGIVVGIMCAIGIAFWLFNYLQRRKMNNGSRSSLVKPNYYDNADADEFGGYPASKHPEEMQSMYPFSGQSAAFSNTSPPQTLPPAPQVRNHTRIGSMGDPTQRRTSFYSNGASFNYNNDAFDGSKNNFSISRGTPVPNNMDNNENKQLPQIPPQAHSYRPSFSNDLDLSNNSDRLSKYNYLAKAFFNMRTSLDNSASRNNIANNDYDSNNGNASMRYNNSNNAPMSNATNMTVADATIRQQKPLTQSPPQQHTKSNSEYSIKPSNVNVVYNVASPQQGRELRNNLHEAAKAIQEQEDKLKRGIAATNDSKKSNQQDSALRDSNILAGDEQDEIVHSTTDSMYLGVGADVLMEPVDYTSPTGNGRYKMSSMYSTFSRDSILFSNFTNMPDVPAMPPLSSLNGNLTGGTISSTSVLPKPAPSAKTPSHNHTLSKDSDIISLNKVPRASVYTLHAPIFKSYQSSPEHQRNMSSSSLRSQIAHQRNMSQASQTSSISRHQRDFSNASQVFNPSPLSQGQGHSRNLSKSSQLSAASKYSQSSSIYSSANSADSETSSNSKKSASPTFGVSANNTTSSKTLNNNFTNITNNNSLSTKPYNINRESTSSISGASDLTSSTTEAEYDYLVPEMSTIEERMAEDELYAMSHASSYSIRTSELDLDHDLDAIRQFAENAWGTLNGGIDTSSSSGKNSNNGTFSTNMLSRSTSHLSKSSTESTATVTARPLVGGNNTIDYRIPISEDEEDPDYRNHPLCKLYIEDEPYVSSDPGLLFSSSQTTSLKGQTLGKARPRDQIIWAIRVISTYATFYKVAITATYWMELANGLPKGESVEVQGWPAENGLTTGFDLAEPGGR</sequence>
<evidence type="ECO:0000256" key="3">
    <source>
        <dbReference type="SAM" id="SignalP"/>
    </source>
</evidence>
<dbReference type="AlphaFoldDB" id="A0A9N9FBI3"/>
<feature type="region of interest" description="Disordered" evidence="1">
    <location>
        <begin position="290"/>
        <end position="328"/>
    </location>
</feature>
<comment type="caution">
    <text evidence="4">The sequence shown here is derived from an EMBL/GenBank/DDBJ whole genome shotgun (WGS) entry which is preliminary data.</text>
</comment>
<gene>
    <name evidence="4" type="ORF">ALEPTO_LOCUS4576</name>
</gene>
<dbReference type="EMBL" id="CAJVPS010001072">
    <property type="protein sequence ID" value="CAG8523229.1"/>
    <property type="molecule type" value="Genomic_DNA"/>
</dbReference>
<feature type="transmembrane region" description="Helical" evidence="2">
    <location>
        <begin position="219"/>
        <end position="243"/>
    </location>
</feature>
<feature type="compositionally biased region" description="Polar residues" evidence="1">
    <location>
        <begin position="681"/>
        <end position="741"/>
    </location>
</feature>
<accession>A0A9N9FBI3</accession>
<feature type="region of interest" description="Disordered" evidence="1">
    <location>
        <begin position="898"/>
        <end position="936"/>
    </location>
</feature>
<evidence type="ECO:0000313" key="4">
    <source>
        <dbReference type="EMBL" id="CAG8523229.1"/>
    </source>
</evidence>
<feature type="compositionally biased region" description="Polar residues" evidence="1">
    <location>
        <begin position="813"/>
        <end position="832"/>
    </location>
</feature>
<keyword evidence="2" id="KW-0472">Membrane</keyword>
<feature type="region of interest" description="Disordered" evidence="1">
    <location>
        <begin position="630"/>
        <end position="656"/>
    </location>
</feature>
<feature type="compositionally biased region" description="Low complexity" evidence="1">
    <location>
        <begin position="764"/>
        <end position="812"/>
    </location>
</feature>
<proteinExistence type="predicted"/>
<keyword evidence="5" id="KW-1185">Reference proteome</keyword>
<evidence type="ECO:0000256" key="1">
    <source>
        <dbReference type="SAM" id="MobiDB-lite"/>
    </source>
</evidence>
<keyword evidence="2" id="KW-1133">Transmembrane helix</keyword>
<evidence type="ECO:0000313" key="5">
    <source>
        <dbReference type="Proteomes" id="UP000789508"/>
    </source>
</evidence>
<feature type="region of interest" description="Disordered" evidence="1">
    <location>
        <begin position="527"/>
        <end position="547"/>
    </location>
</feature>
<feature type="region of interest" description="Disordered" evidence="1">
    <location>
        <begin position="31"/>
        <end position="101"/>
    </location>
</feature>
<feature type="region of interest" description="Disordered" evidence="1">
    <location>
        <begin position="681"/>
        <end position="750"/>
    </location>
</feature>
<organism evidence="4 5">
    <name type="scientific">Ambispora leptoticha</name>
    <dbReference type="NCBI Taxonomy" id="144679"/>
    <lineage>
        <taxon>Eukaryota</taxon>
        <taxon>Fungi</taxon>
        <taxon>Fungi incertae sedis</taxon>
        <taxon>Mucoromycota</taxon>
        <taxon>Glomeromycotina</taxon>
        <taxon>Glomeromycetes</taxon>
        <taxon>Archaeosporales</taxon>
        <taxon>Ambisporaceae</taxon>
        <taxon>Ambispora</taxon>
    </lineage>
</organism>
<keyword evidence="2" id="KW-0812">Transmembrane</keyword>
<dbReference type="Proteomes" id="UP000789508">
    <property type="component" value="Unassembled WGS sequence"/>
</dbReference>
<dbReference type="OrthoDB" id="2445875at2759"/>
<name>A0A9N9FBI3_9GLOM</name>
<feature type="compositionally biased region" description="Low complexity" evidence="1">
    <location>
        <begin position="31"/>
        <end position="55"/>
    </location>
</feature>
<protein>
    <submittedName>
        <fullName evidence="4">8437_t:CDS:1</fullName>
    </submittedName>
</protein>
<feature type="compositionally biased region" description="Polar residues" evidence="1">
    <location>
        <begin position="290"/>
        <end position="301"/>
    </location>
</feature>
<reference evidence="4" key="1">
    <citation type="submission" date="2021-06" db="EMBL/GenBank/DDBJ databases">
        <authorList>
            <person name="Kallberg Y."/>
            <person name="Tangrot J."/>
            <person name="Rosling A."/>
        </authorList>
    </citation>
    <scope>NUCLEOTIDE SEQUENCE</scope>
    <source>
        <strain evidence="4">FL130A</strain>
    </source>
</reference>